<organism evidence="17 18">
    <name type="scientific">Lachnellula suecica</name>
    <dbReference type="NCBI Taxonomy" id="602035"/>
    <lineage>
        <taxon>Eukaryota</taxon>
        <taxon>Fungi</taxon>
        <taxon>Dikarya</taxon>
        <taxon>Ascomycota</taxon>
        <taxon>Pezizomycotina</taxon>
        <taxon>Leotiomycetes</taxon>
        <taxon>Helotiales</taxon>
        <taxon>Lachnaceae</taxon>
        <taxon>Lachnellula</taxon>
    </lineage>
</organism>
<keyword evidence="18" id="KW-1185">Reference proteome</keyword>
<feature type="binding site" evidence="15">
    <location>
        <position position="106"/>
    </location>
    <ligand>
        <name>ATP</name>
        <dbReference type="ChEBI" id="CHEBI:30616"/>
    </ligand>
</feature>
<dbReference type="InterPro" id="IPR000719">
    <property type="entry name" value="Prot_kinase_dom"/>
</dbReference>
<dbReference type="InterPro" id="IPR017441">
    <property type="entry name" value="Protein_kinase_ATP_BS"/>
</dbReference>
<name>A0A8T9C353_9HELO</name>
<dbReference type="Gene3D" id="1.10.510.10">
    <property type="entry name" value="Transferase(Phosphotransferase) domain 1"/>
    <property type="match status" value="1"/>
</dbReference>
<comment type="subunit">
    <text evidence="2">Component of the EKC/KEOPS complex composed of at least BUD32, CGI121, GON7, KAE1 and PCC1; the whole complex dimerizes.</text>
</comment>
<evidence type="ECO:0000256" key="10">
    <source>
        <dbReference type="ARBA" id="ARBA00022840"/>
    </source>
</evidence>
<comment type="catalytic activity">
    <reaction evidence="13">
        <text>L-threonyl-[protein] + ATP = O-phospho-L-threonyl-[protein] + ADP + H(+)</text>
        <dbReference type="Rhea" id="RHEA:46608"/>
        <dbReference type="Rhea" id="RHEA-COMP:11060"/>
        <dbReference type="Rhea" id="RHEA-COMP:11605"/>
        <dbReference type="ChEBI" id="CHEBI:15378"/>
        <dbReference type="ChEBI" id="CHEBI:30013"/>
        <dbReference type="ChEBI" id="CHEBI:30616"/>
        <dbReference type="ChEBI" id="CHEBI:61977"/>
        <dbReference type="ChEBI" id="CHEBI:456216"/>
        <dbReference type="EC" id="2.7.11.1"/>
    </reaction>
</comment>
<dbReference type="GO" id="GO:0005524">
    <property type="term" value="F:ATP binding"/>
    <property type="evidence" value="ECO:0007669"/>
    <property type="project" value="UniProtKB-UniRule"/>
</dbReference>
<evidence type="ECO:0000256" key="3">
    <source>
        <dbReference type="ARBA" id="ARBA00012513"/>
    </source>
</evidence>
<evidence type="ECO:0000256" key="7">
    <source>
        <dbReference type="ARBA" id="ARBA00022679"/>
    </source>
</evidence>
<dbReference type="EMBL" id="QGMK01001606">
    <property type="protein sequence ID" value="TVY65765.1"/>
    <property type="molecule type" value="Genomic_DNA"/>
</dbReference>
<dbReference type="OrthoDB" id="5979581at2759"/>
<evidence type="ECO:0000313" key="18">
    <source>
        <dbReference type="Proteomes" id="UP000469558"/>
    </source>
</evidence>
<dbReference type="SMART" id="SM00220">
    <property type="entry name" value="S_TKc"/>
    <property type="match status" value="1"/>
</dbReference>
<dbReference type="PROSITE" id="PS50011">
    <property type="entry name" value="PROTEIN_KINASE_DOM"/>
    <property type="match status" value="1"/>
</dbReference>
<evidence type="ECO:0000256" key="4">
    <source>
        <dbReference type="ARBA" id="ARBA00013948"/>
    </source>
</evidence>
<dbReference type="InterPro" id="IPR011009">
    <property type="entry name" value="Kinase-like_dom_sf"/>
</dbReference>
<comment type="function">
    <text evidence="1">Component of the EKC/KEOPS complex that is required for the formation of a threonylcarbamoyl group on adenosine at position 37 (t(6)A37) in tRNAs that read codons beginning with adenine. The complex is probably involved in the transfer of the threonylcarbamoyl moiety of threonylcarbamoyl-AMP (TC-AMP) to the N6 group of A37. BUD32 has ATPase activity in the context of the EKC/KEOPS complex and likely plays a supporting role to the catalytic subunit KAE1. The EKC/KEOPS complex also promotes both telomere uncapping and telomere elongation. The complex is required for efficient recruitment of transcriptional coactivators.</text>
</comment>
<accession>A0A8T9C353</accession>
<evidence type="ECO:0000256" key="12">
    <source>
        <dbReference type="ARBA" id="ARBA00033194"/>
    </source>
</evidence>
<evidence type="ECO:0000256" key="11">
    <source>
        <dbReference type="ARBA" id="ARBA00030980"/>
    </source>
</evidence>
<gene>
    <name evidence="17" type="primary">SRPK_9</name>
    <name evidence="17" type="ORF">LSUE1_G008759</name>
</gene>
<evidence type="ECO:0000313" key="17">
    <source>
        <dbReference type="EMBL" id="TVY65765.1"/>
    </source>
</evidence>
<dbReference type="PANTHER" id="PTHR45646">
    <property type="entry name" value="SERINE/THREONINE-PROTEIN KINASE DOA-RELATED"/>
    <property type="match status" value="1"/>
</dbReference>
<dbReference type="Gene3D" id="3.30.200.20">
    <property type="entry name" value="Phosphorylase Kinase, domain 1"/>
    <property type="match status" value="1"/>
</dbReference>
<dbReference type="Pfam" id="PF00069">
    <property type="entry name" value="Pkinase"/>
    <property type="match status" value="1"/>
</dbReference>
<dbReference type="PROSITE" id="PS00109">
    <property type="entry name" value="PROTEIN_KINASE_TYR"/>
    <property type="match status" value="1"/>
</dbReference>
<keyword evidence="6" id="KW-0723">Serine/threonine-protein kinase</keyword>
<dbReference type="EC" id="2.7.11.1" evidence="3"/>
<dbReference type="PROSITE" id="PS00107">
    <property type="entry name" value="PROTEIN_KINASE_ATP"/>
    <property type="match status" value="1"/>
</dbReference>
<evidence type="ECO:0000256" key="1">
    <source>
        <dbReference type="ARBA" id="ARBA00003747"/>
    </source>
</evidence>
<evidence type="ECO:0000256" key="2">
    <source>
        <dbReference type="ARBA" id="ARBA00011534"/>
    </source>
</evidence>
<keyword evidence="9 17" id="KW-0418">Kinase</keyword>
<feature type="domain" description="Protein kinase" evidence="16">
    <location>
        <begin position="77"/>
        <end position="441"/>
    </location>
</feature>
<dbReference type="InterPro" id="IPR008266">
    <property type="entry name" value="Tyr_kinase_AS"/>
</dbReference>
<keyword evidence="10 15" id="KW-0067">ATP-binding</keyword>
<dbReference type="GO" id="GO:0004674">
    <property type="term" value="F:protein serine/threonine kinase activity"/>
    <property type="evidence" value="ECO:0007669"/>
    <property type="project" value="UniProtKB-KW"/>
</dbReference>
<dbReference type="InterPro" id="IPR051175">
    <property type="entry name" value="CLK_kinases"/>
</dbReference>
<evidence type="ECO:0000256" key="5">
    <source>
        <dbReference type="ARBA" id="ARBA00019973"/>
    </source>
</evidence>
<dbReference type="GO" id="GO:0005634">
    <property type="term" value="C:nucleus"/>
    <property type="evidence" value="ECO:0007669"/>
    <property type="project" value="TreeGrafter"/>
</dbReference>
<dbReference type="PANTHER" id="PTHR45646:SF11">
    <property type="entry name" value="SERINE_THREONINE-PROTEIN KINASE DOA"/>
    <property type="match status" value="1"/>
</dbReference>
<dbReference type="SUPFAM" id="SSF56112">
    <property type="entry name" value="Protein kinase-like (PK-like)"/>
    <property type="match status" value="1"/>
</dbReference>
<sequence>MSNDIKMPHTVEDEAVDSRYDDFPNGLSHEILDHAPATSHGTYLESFQDEVEDLENYQPGGYHPIHLGDRLGATSRYLVIHKLGYGGFSTVWLCRDSQVGQYVAVKVHTADVSADKIPDLRLVDLGKTSPGAEYINIPKDNFSLEGPNGTHQCLVLTLLGPPVSPHLWISMQNPGPVLRKMCQQTVQAMQFLHQNGLCHGDFRPANILVKLASLDHLSEEKVLSLINQPEKSQVLTESGEKLPPSTPDYLVASADPSRLGVEYLKEEICIIDFGESFPTSSPPANLGIPENYLPPEVLVDFEDETAIGLGCDLWALGCTLFEIRRQMALFYMIEDPDELLAETVNFFGKLPETLWRKWEARADFFDDNGARVTNLDYEIHTLDVALAHKLEVGKRESPDDKKVLAVSEKEQRLCKDLLLKLFAYTPGDRLSADEAARHDWFKFVEEK</sequence>
<comment type="caution">
    <text evidence="17">The sequence shown here is derived from an EMBL/GenBank/DDBJ whole genome shotgun (WGS) entry which is preliminary data.</text>
</comment>
<comment type="catalytic activity">
    <reaction evidence="14">
        <text>L-seryl-[protein] + ATP = O-phospho-L-seryl-[protein] + ADP + H(+)</text>
        <dbReference type="Rhea" id="RHEA:17989"/>
        <dbReference type="Rhea" id="RHEA-COMP:9863"/>
        <dbReference type="Rhea" id="RHEA-COMP:11604"/>
        <dbReference type="ChEBI" id="CHEBI:15378"/>
        <dbReference type="ChEBI" id="CHEBI:29999"/>
        <dbReference type="ChEBI" id="CHEBI:30616"/>
        <dbReference type="ChEBI" id="CHEBI:83421"/>
        <dbReference type="ChEBI" id="CHEBI:456216"/>
        <dbReference type="EC" id="2.7.11.1"/>
    </reaction>
</comment>
<evidence type="ECO:0000256" key="13">
    <source>
        <dbReference type="ARBA" id="ARBA00047899"/>
    </source>
</evidence>
<dbReference type="AlphaFoldDB" id="A0A8T9C353"/>
<evidence type="ECO:0000256" key="15">
    <source>
        <dbReference type="PROSITE-ProRule" id="PRU10141"/>
    </source>
</evidence>
<proteinExistence type="predicted"/>
<reference evidence="17 18" key="1">
    <citation type="submission" date="2018-05" db="EMBL/GenBank/DDBJ databases">
        <title>Genome sequencing and assembly of the regulated plant pathogen Lachnellula willkommii and related sister species for the development of diagnostic species identification markers.</title>
        <authorList>
            <person name="Giroux E."/>
            <person name="Bilodeau G."/>
        </authorList>
    </citation>
    <scope>NUCLEOTIDE SEQUENCE [LARGE SCALE GENOMIC DNA]</scope>
    <source>
        <strain evidence="17 18">CBS 268.59</strain>
    </source>
</reference>
<keyword evidence="7" id="KW-0808">Transferase</keyword>
<dbReference type="GO" id="GO:0043484">
    <property type="term" value="P:regulation of RNA splicing"/>
    <property type="evidence" value="ECO:0007669"/>
    <property type="project" value="TreeGrafter"/>
</dbReference>
<evidence type="ECO:0000256" key="8">
    <source>
        <dbReference type="ARBA" id="ARBA00022741"/>
    </source>
</evidence>
<evidence type="ECO:0000256" key="14">
    <source>
        <dbReference type="ARBA" id="ARBA00048679"/>
    </source>
</evidence>
<keyword evidence="8 15" id="KW-0547">Nucleotide-binding</keyword>
<protein>
    <recommendedName>
        <fullName evidence="5">EKC/KEOPS complex subunit BUD32</fullName>
        <ecNumber evidence="3">2.7.11.1</ecNumber>
    </recommendedName>
    <alternativeName>
        <fullName evidence="11 12">Atypical Serine/threonine protein kinase BUD32</fullName>
    </alternativeName>
    <alternativeName>
        <fullName evidence="4">EKC/KEOPS complex subunit bud32</fullName>
    </alternativeName>
</protein>
<evidence type="ECO:0000256" key="6">
    <source>
        <dbReference type="ARBA" id="ARBA00022527"/>
    </source>
</evidence>
<evidence type="ECO:0000259" key="16">
    <source>
        <dbReference type="PROSITE" id="PS50011"/>
    </source>
</evidence>
<evidence type="ECO:0000256" key="9">
    <source>
        <dbReference type="ARBA" id="ARBA00022777"/>
    </source>
</evidence>
<dbReference type="Proteomes" id="UP000469558">
    <property type="component" value="Unassembled WGS sequence"/>
</dbReference>